<dbReference type="OrthoDB" id="1607513at2759"/>
<dbReference type="InterPro" id="IPR008906">
    <property type="entry name" value="HATC_C_dom"/>
</dbReference>
<dbReference type="Pfam" id="PF05699">
    <property type="entry name" value="Dimer_Tnp_hAT"/>
    <property type="match status" value="1"/>
</dbReference>
<keyword evidence="3" id="KW-1185">Reference proteome</keyword>
<reference evidence="2 3" key="1">
    <citation type="journal article" date="2016" name="Nat. Commun.">
        <title>Extremotolerant tardigrade genome and improved radiotolerance of human cultured cells by tardigrade-unique protein.</title>
        <authorList>
            <person name="Hashimoto T."/>
            <person name="Horikawa D.D."/>
            <person name="Saito Y."/>
            <person name="Kuwahara H."/>
            <person name="Kozuka-Hata H."/>
            <person name="Shin-I T."/>
            <person name="Minakuchi Y."/>
            <person name="Ohishi K."/>
            <person name="Motoyama A."/>
            <person name="Aizu T."/>
            <person name="Enomoto A."/>
            <person name="Kondo K."/>
            <person name="Tanaka S."/>
            <person name="Hara Y."/>
            <person name="Koshikawa S."/>
            <person name="Sagara H."/>
            <person name="Miura T."/>
            <person name="Yokobori S."/>
            <person name="Miyagawa K."/>
            <person name="Suzuki Y."/>
            <person name="Kubo T."/>
            <person name="Oyama M."/>
            <person name="Kohara Y."/>
            <person name="Fujiyama A."/>
            <person name="Arakawa K."/>
            <person name="Katayama T."/>
            <person name="Toyoda A."/>
            <person name="Kunieda T."/>
        </authorList>
    </citation>
    <scope>NUCLEOTIDE SEQUENCE [LARGE SCALE GENOMIC DNA]</scope>
    <source>
        <strain evidence="2 3">YOKOZUNA-1</strain>
    </source>
</reference>
<accession>A0A1D1URS5</accession>
<dbReference type="EMBL" id="BDGG01000001">
    <property type="protein sequence ID" value="GAU90412.1"/>
    <property type="molecule type" value="Genomic_DNA"/>
</dbReference>
<proteinExistence type="predicted"/>
<name>A0A1D1URS5_RAMVA</name>
<sequence>MKSQPYMEIPMCSTDQIDSNPEEFWISANGKVPLLSRLALDILAISAASSALERFVAIATLSTIGKANRQAGRHLERKVLCLRNTPSDDD</sequence>
<evidence type="ECO:0000259" key="1">
    <source>
        <dbReference type="Pfam" id="PF05699"/>
    </source>
</evidence>
<protein>
    <recommendedName>
        <fullName evidence="1">HAT C-terminal dimerisation domain-containing protein</fullName>
    </recommendedName>
</protein>
<dbReference type="SUPFAM" id="SSF53098">
    <property type="entry name" value="Ribonuclease H-like"/>
    <property type="match status" value="1"/>
</dbReference>
<dbReference type="GO" id="GO:0046983">
    <property type="term" value="F:protein dimerization activity"/>
    <property type="evidence" value="ECO:0007669"/>
    <property type="project" value="InterPro"/>
</dbReference>
<feature type="domain" description="HAT C-terminal dimerisation" evidence="1">
    <location>
        <begin position="7"/>
        <end position="82"/>
    </location>
</feature>
<comment type="caution">
    <text evidence="2">The sequence shown here is derived from an EMBL/GenBank/DDBJ whole genome shotgun (WGS) entry which is preliminary data.</text>
</comment>
<organism evidence="2 3">
    <name type="scientific">Ramazzottius varieornatus</name>
    <name type="common">Water bear</name>
    <name type="synonym">Tardigrade</name>
    <dbReference type="NCBI Taxonomy" id="947166"/>
    <lineage>
        <taxon>Eukaryota</taxon>
        <taxon>Metazoa</taxon>
        <taxon>Ecdysozoa</taxon>
        <taxon>Tardigrada</taxon>
        <taxon>Eutardigrada</taxon>
        <taxon>Parachela</taxon>
        <taxon>Hypsibioidea</taxon>
        <taxon>Ramazzottiidae</taxon>
        <taxon>Ramazzottius</taxon>
    </lineage>
</organism>
<gene>
    <name evidence="2" type="primary">RvY_02829-1</name>
    <name evidence="2" type="synonym">RvY_02829.1</name>
    <name evidence="2" type="ORF">RvY_02829</name>
</gene>
<evidence type="ECO:0000313" key="3">
    <source>
        <dbReference type="Proteomes" id="UP000186922"/>
    </source>
</evidence>
<dbReference type="InterPro" id="IPR012337">
    <property type="entry name" value="RNaseH-like_sf"/>
</dbReference>
<dbReference type="AlphaFoldDB" id="A0A1D1URS5"/>
<dbReference type="Proteomes" id="UP000186922">
    <property type="component" value="Unassembled WGS sequence"/>
</dbReference>
<evidence type="ECO:0000313" key="2">
    <source>
        <dbReference type="EMBL" id="GAU90412.1"/>
    </source>
</evidence>